<feature type="compositionally biased region" description="Basic residues" evidence="7">
    <location>
        <begin position="561"/>
        <end position="571"/>
    </location>
</feature>
<dbReference type="InterPro" id="IPR014774">
    <property type="entry name" value="KaiC-like_dom"/>
</dbReference>
<evidence type="ECO:0000259" key="8">
    <source>
        <dbReference type="PROSITE" id="PS51146"/>
    </source>
</evidence>
<feature type="compositionally biased region" description="Basic and acidic residues" evidence="7">
    <location>
        <begin position="543"/>
        <end position="560"/>
    </location>
</feature>
<feature type="domain" description="KaiC" evidence="8">
    <location>
        <begin position="259"/>
        <end position="489"/>
    </location>
</feature>
<dbReference type="Gene3D" id="3.40.50.300">
    <property type="entry name" value="P-loop containing nucleotide triphosphate hydrolases"/>
    <property type="match status" value="2"/>
</dbReference>
<evidence type="ECO:0000256" key="7">
    <source>
        <dbReference type="SAM" id="MobiDB-lite"/>
    </source>
</evidence>
<reference evidence="9 10" key="1">
    <citation type="journal article" date="2020" name="Microorganisms">
        <title>Osmotic Adaptation and Compatible Solute Biosynthesis of Phototrophic Bacteria as Revealed from Genome Analyses.</title>
        <authorList>
            <person name="Imhoff J.F."/>
            <person name="Rahn T."/>
            <person name="Kunzel S."/>
            <person name="Keller A."/>
            <person name="Neulinger S.C."/>
        </authorList>
    </citation>
    <scope>NUCLEOTIDE SEQUENCE [LARGE SCALE GENOMIC DNA]</scope>
    <source>
        <strain evidence="9 10">DSM 9895</strain>
    </source>
</reference>
<proteinExistence type="predicted"/>
<keyword evidence="6" id="KW-0378">Hydrolase</keyword>
<dbReference type="PANTHER" id="PTHR42926">
    <property type="match status" value="1"/>
</dbReference>
<keyword evidence="2" id="KW-0597">Phosphoprotein</keyword>
<dbReference type="InterPro" id="IPR027417">
    <property type="entry name" value="P-loop_NTPase"/>
</dbReference>
<evidence type="ECO:0000313" key="9">
    <source>
        <dbReference type="EMBL" id="MBK1667681.1"/>
    </source>
</evidence>
<dbReference type="RefSeq" id="WP_200339840.1">
    <property type="nucleotide sequence ID" value="NZ_NRRL01000010.1"/>
</dbReference>
<evidence type="ECO:0000313" key="10">
    <source>
        <dbReference type="Proteomes" id="UP001296873"/>
    </source>
</evidence>
<comment type="caution">
    <text evidence="9">The sequence shown here is derived from an EMBL/GenBank/DDBJ whole genome shotgun (WGS) entry which is preliminary data.</text>
</comment>
<evidence type="ECO:0000256" key="3">
    <source>
        <dbReference type="ARBA" id="ARBA00022679"/>
    </source>
</evidence>
<protein>
    <recommendedName>
        <fullName evidence="1">non-specific serine/threonine protein kinase</fullName>
        <ecNumber evidence="1">2.7.11.1</ecNumber>
    </recommendedName>
</protein>
<dbReference type="EC" id="2.7.11.1" evidence="1"/>
<dbReference type="InterPro" id="IPR010624">
    <property type="entry name" value="KaiC_dom"/>
</dbReference>
<organism evidence="9 10">
    <name type="scientific">Rhodovibrio sodomensis</name>
    <dbReference type="NCBI Taxonomy" id="1088"/>
    <lineage>
        <taxon>Bacteria</taxon>
        <taxon>Pseudomonadati</taxon>
        <taxon>Pseudomonadota</taxon>
        <taxon>Alphaproteobacteria</taxon>
        <taxon>Rhodospirillales</taxon>
        <taxon>Rhodovibrionaceae</taxon>
        <taxon>Rhodovibrio</taxon>
    </lineage>
</organism>
<name>A0ABS1DB44_9PROT</name>
<dbReference type="PANTHER" id="PTHR42926:SF1">
    <property type="entry name" value="CIRCADIAN CLOCK OSCILLATOR PROTEIN KAIC 1"/>
    <property type="match status" value="1"/>
</dbReference>
<evidence type="ECO:0000256" key="4">
    <source>
        <dbReference type="ARBA" id="ARBA00022737"/>
    </source>
</evidence>
<evidence type="ECO:0000256" key="6">
    <source>
        <dbReference type="ARBA" id="ARBA00022801"/>
    </source>
</evidence>
<dbReference type="InterPro" id="IPR051347">
    <property type="entry name" value="Circadian_clock_KaiC-rel"/>
</dbReference>
<evidence type="ECO:0000256" key="1">
    <source>
        <dbReference type="ARBA" id="ARBA00012513"/>
    </source>
</evidence>
<dbReference type="Proteomes" id="UP001296873">
    <property type="component" value="Unassembled WGS sequence"/>
</dbReference>
<dbReference type="PRINTS" id="PR01874">
    <property type="entry name" value="DNAREPAIRADA"/>
</dbReference>
<dbReference type="InterPro" id="IPR030665">
    <property type="entry name" value="KaiC"/>
</dbReference>
<dbReference type="EMBL" id="NRRL01000010">
    <property type="protein sequence ID" value="MBK1667681.1"/>
    <property type="molecule type" value="Genomic_DNA"/>
</dbReference>
<gene>
    <name evidence="9" type="ORF">CKO28_06490</name>
</gene>
<keyword evidence="3" id="KW-0808">Transferase</keyword>
<dbReference type="PROSITE" id="PS51146">
    <property type="entry name" value="KAIC"/>
    <property type="match status" value="2"/>
</dbReference>
<feature type="domain" description="KaiC" evidence="8">
    <location>
        <begin position="18"/>
        <end position="258"/>
    </location>
</feature>
<feature type="region of interest" description="Disordered" evidence="7">
    <location>
        <begin position="1"/>
        <end position="30"/>
    </location>
</feature>
<dbReference type="Pfam" id="PF06745">
    <property type="entry name" value="ATPase"/>
    <property type="match status" value="2"/>
</dbReference>
<keyword evidence="5" id="KW-0418">Kinase</keyword>
<dbReference type="SMART" id="SM00382">
    <property type="entry name" value="AAA"/>
    <property type="match status" value="2"/>
</dbReference>
<keyword evidence="4" id="KW-0677">Repeat</keyword>
<evidence type="ECO:0000256" key="2">
    <source>
        <dbReference type="ARBA" id="ARBA00022553"/>
    </source>
</evidence>
<feature type="region of interest" description="Disordered" evidence="7">
    <location>
        <begin position="543"/>
        <end position="571"/>
    </location>
</feature>
<dbReference type="SUPFAM" id="SSF52540">
    <property type="entry name" value="P-loop containing nucleoside triphosphate hydrolases"/>
    <property type="match status" value="2"/>
</dbReference>
<sequence length="571" mass="60366">MTDRVDPTSGEPPRGGADKRPTGIPGFDQLSRGGLPAGAATLLLGGPGAGKTVFALQTVVHAAGTGGSPAIFVAFEEAPEAIKANVAGFDWAAGDAAFERVHFLDGRGPLQAATTGNFDLSGLLAQLGELVRRQAAGWIVLDGLDNLLDLLPAETDRRREIYRIAAFVAETGVPALFTGKLRGGDGEASSSYDAMQFAVQAVVRLSGRLTNGVFGRTLRIVKYRGSDHDNIETPFVIDGGGIAVAYHGDGTPRHKLSSDRLPTGVAGLDRVLDGGYQRGYAVLVSGAPGTAKTTLGACFLSAGADRGETGLLVALDETPEQIAANAGGIGLNLRQHIADGRVRTLAMRSASLAPEAFFLALERAVRAHAPSMVVVDPISAVMEQRHQRGPFDAAARLVDFCKARGVTLLTTTLAEGVDEADTRSRVSTLADAWIALSYQVTMGERNRALSVVKARGIGHSNQVRELVIGADGVQLAEVYAGGGEVLMGAARVAQQAQDELDETERALATERRRRDLEQTIAEAQSKRAALDAALQSAERELELTDRADRKRRELDADKAGRIRRRREGGET</sequence>
<keyword evidence="10" id="KW-1185">Reference proteome</keyword>
<dbReference type="PIRSF" id="PIRSF039117">
    <property type="entry name" value="KaiC"/>
    <property type="match status" value="1"/>
</dbReference>
<dbReference type="InterPro" id="IPR003593">
    <property type="entry name" value="AAA+_ATPase"/>
</dbReference>
<evidence type="ECO:0000256" key="5">
    <source>
        <dbReference type="ARBA" id="ARBA00022777"/>
    </source>
</evidence>
<accession>A0ABS1DB44</accession>